<keyword evidence="6 8" id="KW-0460">Magnesium</keyword>
<keyword evidence="3 8" id="KW-0540">Nuclease</keyword>
<dbReference type="EC" id="3.1.-.-" evidence="8"/>
<evidence type="ECO:0000256" key="3">
    <source>
        <dbReference type="ARBA" id="ARBA00022722"/>
    </source>
</evidence>
<comment type="function">
    <text evidence="8">Toxic component of a toxin-antitoxin (TA) system. An RNase.</text>
</comment>
<feature type="binding site" evidence="8">
    <location>
        <position position="8"/>
    </location>
    <ligand>
        <name>Mg(2+)</name>
        <dbReference type="ChEBI" id="CHEBI:18420"/>
    </ligand>
</feature>
<dbReference type="RefSeq" id="WP_119658797.1">
    <property type="nucleotide sequence ID" value="NZ_QUAL01000039.1"/>
</dbReference>
<dbReference type="CDD" id="cd09871">
    <property type="entry name" value="PIN_MtVapC28-VapC30-like"/>
    <property type="match status" value="1"/>
</dbReference>
<evidence type="ECO:0000256" key="2">
    <source>
        <dbReference type="ARBA" id="ARBA00022649"/>
    </source>
</evidence>
<evidence type="ECO:0000256" key="7">
    <source>
        <dbReference type="ARBA" id="ARBA00038093"/>
    </source>
</evidence>
<dbReference type="InterPro" id="IPR050556">
    <property type="entry name" value="Type_II_TA_system_RNase"/>
</dbReference>
<comment type="similarity">
    <text evidence="7 8">Belongs to the PINc/VapC protein family.</text>
</comment>
<feature type="domain" description="PIN" evidence="9">
    <location>
        <begin position="6"/>
        <end position="129"/>
    </location>
</feature>
<dbReference type="HAMAP" id="MF_00265">
    <property type="entry name" value="VapC_Nob1"/>
    <property type="match status" value="1"/>
</dbReference>
<dbReference type="Pfam" id="PF01850">
    <property type="entry name" value="PIN"/>
    <property type="match status" value="1"/>
</dbReference>
<keyword evidence="4 8" id="KW-0479">Metal-binding</keyword>
<dbReference type="Proteomes" id="UP000284057">
    <property type="component" value="Unassembled WGS sequence"/>
</dbReference>
<proteinExistence type="inferred from homology"/>
<evidence type="ECO:0000259" key="9">
    <source>
        <dbReference type="Pfam" id="PF01850"/>
    </source>
</evidence>
<comment type="cofactor">
    <cofactor evidence="1 8">
        <name>Mg(2+)</name>
        <dbReference type="ChEBI" id="CHEBI:18420"/>
    </cofactor>
</comment>
<evidence type="ECO:0000256" key="5">
    <source>
        <dbReference type="ARBA" id="ARBA00022801"/>
    </source>
</evidence>
<evidence type="ECO:0000313" key="10">
    <source>
        <dbReference type="EMBL" id="RIQ33701.1"/>
    </source>
</evidence>
<dbReference type="PANTHER" id="PTHR33653">
    <property type="entry name" value="RIBONUCLEASE VAPC2"/>
    <property type="match status" value="1"/>
</dbReference>
<dbReference type="GO" id="GO:0016787">
    <property type="term" value="F:hydrolase activity"/>
    <property type="evidence" value="ECO:0007669"/>
    <property type="project" value="UniProtKB-KW"/>
</dbReference>
<reference evidence="10 11" key="1">
    <citation type="submission" date="2018-09" db="EMBL/GenBank/DDBJ databases">
        <title>Isolation, diversity and antifungal activity of actinobacteria from wheat.</title>
        <authorList>
            <person name="Han C."/>
        </authorList>
    </citation>
    <scope>NUCLEOTIDE SEQUENCE [LARGE SCALE GENOMIC DNA]</scope>
    <source>
        <strain evidence="10 11">NEAU-YY265</strain>
    </source>
</reference>
<gene>
    <name evidence="8" type="primary">vapC</name>
    <name evidence="10" type="ORF">DY240_04670</name>
</gene>
<dbReference type="InterPro" id="IPR029060">
    <property type="entry name" value="PIN-like_dom_sf"/>
</dbReference>
<dbReference type="EMBL" id="QUAL01000039">
    <property type="protein sequence ID" value="RIQ33701.1"/>
    <property type="molecule type" value="Genomic_DNA"/>
</dbReference>
<name>A0A418KW57_9ACTN</name>
<evidence type="ECO:0000256" key="8">
    <source>
        <dbReference type="HAMAP-Rule" id="MF_00265"/>
    </source>
</evidence>
<accession>A0A418KW57</accession>
<keyword evidence="5 8" id="KW-0378">Hydrolase</keyword>
<evidence type="ECO:0000256" key="1">
    <source>
        <dbReference type="ARBA" id="ARBA00001946"/>
    </source>
</evidence>
<dbReference type="SUPFAM" id="SSF88723">
    <property type="entry name" value="PIN domain-like"/>
    <property type="match status" value="1"/>
</dbReference>
<keyword evidence="8" id="KW-0800">Toxin</keyword>
<dbReference type="InterPro" id="IPR022907">
    <property type="entry name" value="VapC_family"/>
</dbReference>
<protein>
    <recommendedName>
        <fullName evidence="8">Ribonuclease VapC</fullName>
        <shortName evidence="8">RNase VapC</shortName>
        <ecNumber evidence="8">3.1.-.-</ecNumber>
    </recommendedName>
    <alternativeName>
        <fullName evidence="8">Toxin VapC</fullName>
    </alternativeName>
</protein>
<evidence type="ECO:0000313" key="11">
    <source>
        <dbReference type="Proteomes" id="UP000284057"/>
    </source>
</evidence>
<dbReference type="GO" id="GO:0004540">
    <property type="term" value="F:RNA nuclease activity"/>
    <property type="evidence" value="ECO:0007669"/>
    <property type="project" value="InterPro"/>
</dbReference>
<evidence type="ECO:0000256" key="4">
    <source>
        <dbReference type="ARBA" id="ARBA00022723"/>
    </source>
</evidence>
<dbReference type="PANTHER" id="PTHR33653:SF1">
    <property type="entry name" value="RIBONUCLEASE VAPC2"/>
    <property type="match status" value="1"/>
</dbReference>
<keyword evidence="11" id="KW-1185">Reference proteome</keyword>
<dbReference type="OrthoDB" id="32625at2"/>
<dbReference type="Gene3D" id="3.40.50.1010">
    <property type="entry name" value="5'-nuclease"/>
    <property type="match status" value="1"/>
</dbReference>
<dbReference type="InterPro" id="IPR002716">
    <property type="entry name" value="PIN_dom"/>
</dbReference>
<comment type="caution">
    <text evidence="10">The sequence shown here is derived from an EMBL/GenBank/DDBJ whole genome shotgun (WGS) entry which is preliminary data.</text>
</comment>
<keyword evidence="2 8" id="KW-1277">Toxin-antitoxin system</keyword>
<organism evidence="10 11">
    <name type="scientific">Jiangella rhizosphaerae</name>
    <dbReference type="NCBI Taxonomy" id="2293569"/>
    <lineage>
        <taxon>Bacteria</taxon>
        <taxon>Bacillati</taxon>
        <taxon>Actinomycetota</taxon>
        <taxon>Actinomycetes</taxon>
        <taxon>Jiangellales</taxon>
        <taxon>Jiangellaceae</taxon>
        <taxon>Jiangella</taxon>
    </lineage>
</organism>
<evidence type="ECO:0000256" key="6">
    <source>
        <dbReference type="ARBA" id="ARBA00022842"/>
    </source>
</evidence>
<feature type="binding site" evidence="8">
    <location>
        <position position="104"/>
    </location>
    <ligand>
        <name>Mg(2+)</name>
        <dbReference type="ChEBI" id="CHEBI:18420"/>
    </ligand>
</feature>
<dbReference type="GO" id="GO:0090729">
    <property type="term" value="F:toxin activity"/>
    <property type="evidence" value="ECO:0007669"/>
    <property type="project" value="UniProtKB-KW"/>
</dbReference>
<sequence length="136" mass="14174">MTPGLVVDTSALIAVTFGEADAHRYSRLLGDHRGDVAVSAATLVEAKIVAAGQRGDAAVENLAALVDAVAIEVTPVDAEQAALAYAAWRRFGKGRHPAGLNFGDCFSYALAKQLGVPLLFKGEDFPQTDIPVPTGL</sequence>
<dbReference type="AlphaFoldDB" id="A0A418KW57"/>
<dbReference type="GO" id="GO:0000287">
    <property type="term" value="F:magnesium ion binding"/>
    <property type="evidence" value="ECO:0007669"/>
    <property type="project" value="UniProtKB-UniRule"/>
</dbReference>